<evidence type="ECO:0000313" key="1">
    <source>
        <dbReference type="EMBL" id="MFD1225605.1"/>
    </source>
</evidence>
<accession>A0ABW3UXL4</accession>
<organism evidence="1 2">
    <name type="scientific">Pseudochrobactrum kiredjianiae</name>
    <dbReference type="NCBI Taxonomy" id="386305"/>
    <lineage>
        <taxon>Bacteria</taxon>
        <taxon>Pseudomonadati</taxon>
        <taxon>Pseudomonadota</taxon>
        <taxon>Alphaproteobacteria</taxon>
        <taxon>Hyphomicrobiales</taxon>
        <taxon>Brucellaceae</taxon>
        <taxon>Pseudochrobactrum</taxon>
    </lineage>
</organism>
<name>A0ABW3UXL4_9HYPH</name>
<protein>
    <submittedName>
        <fullName evidence="1">Uncharacterized protein</fullName>
    </submittedName>
</protein>
<proteinExistence type="predicted"/>
<comment type="caution">
    <text evidence="1">The sequence shown here is derived from an EMBL/GenBank/DDBJ whole genome shotgun (WGS) entry which is preliminary data.</text>
</comment>
<dbReference type="RefSeq" id="WP_289388733.1">
    <property type="nucleotide sequence ID" value="NZ_JAUCBM010000018.1"/>
</dbReference>
<evidence type="ECO:0000313" key="2">
    <source>
        <dbReference type="Proteomes" id="UP001597263"/>
    </source>
</evidence>
<dbReference type="EMBL" id="JBHTMA010000001">
    <property type="protein sequence ID" value="MFD1225605.1"/>
    <property type="molecule type" value="Genomic_DNA"/>
</dbReference>
<gene>
    <name evidence="1" type="ORF">ACFQ35_00175</name>
</gene>
<sequence length="84" mass="9558">MAAYAISLLKGYHLTATEKRHISEVLESGQKCGATTKMRLEILSQHEQTYEIAIHTRERDSLNRLVPRRSLVTVKAVPRLVKSK</sequence>
<reference evidence="2" key="1">
    <citation type="journal article" date="2019" name="Int. J. Syst. Evol. Microbiol.">
        <title>The Global Catalogue of Microorganisms (GCM) 10K type strain sequencing project: providing services to taxonomists for standard genome sequencing and annotation.</title>
        <authorList>
            <consortium name="The Broad Institute Genomics Platform"/>
            <consortium name="The Broad Institute Genome Sequencing Center for Infectious Disease"/>
            <person name="Wu L."/>
            <person name="Ma J."/>
        </authorList>
    </citation>
    <scope>NUCLEOTIDE SEQUENCE [LARGE SCALE GENOMIC DNA]</scope>
    <source>
        <strain evidence="2">CCUG 49584</strain>
    </source>
</reference>
<keyword evidence="2" id="KW-1185">Reference proteome</keyword>
<dbReference type="Proteomes" id="UP001597263">
    <property type="component" value="Unassembled WGS sequence"/>
</dbReference>